<evidence type="ECO:0000313" key="2">
    <source>
        <dbReference type="EMBL" id="KAH8366139.1"/>
    </source>
</evidence>
<keyword evidence="3" id="KW-1185">Reference proteome</keyword>
<feature type="signal peptide" evidence="1">
    <location>
        <begin position="1"/>
        <end position="35"/>
    </location>
</feature>
<dbReference type="AlphaFoldDB" id="A0AAD4PJR8"/>
<name>A0AAD4PJR8_9MUSC</name>
<dbReference type="Proteomes" id="UP001200034">
    <property type="component" value="Unassembled WGS sequence"/>
</dbReference>
<proteinExistence type="predicted"/>
<sequence length="231" mass="25459">MMTLASPTTCGGSIGHQLTISIVLLSIVLLSPGHALPRPAVGAASTQLLLNELLGSVPGPTNEDNLFYGEQLVSALTFHLSPVLFTSGQLLPLQKYQQPQRQRQPHKQLPSFNSFVNKWPSLRDLLLTADYEDDAVLPANMEESNERGQMGARLLQRLHRLGETGDGDEQVRYNVIDDVAAMPAKKQSEDVKLGANGKQHNIKKNVQYMSPCHFKICNMGRKRNAGSFVPY</sequence>
<evidence type="ECO:0000313" key="3">
    <source>
        <dbReference type="Proteomes" id="UP001200034"/>
    </source>
</evidence>
<evidence type="ECO:0000256" key="1">
    <source>
        <dbReference type="SAM" id="SignalP"/>
    </source>
</evidence>
<comment type="caution">
    <text evidence="2">The sequence shown here is derived from an EMBL/GenBank/DDBJ whole genome shotgun (WGS) entry which is preliminary data.</text>
</comment>
<accession>A0AAD4PJR8</accession>
<keyword evidence="1" id="KW-0732">Signal</keyword>
<dbReference type="EMBL" id="JAJJHW010002774">
    <property type="protein sequence ID" value="KAH8366139.1"/>
    <property type="molecule type" value="Genomic_DNA"/>
</dbReference>
<reference evidence="2" key="1">
    <citation type="journal article" date="2021" name="Mol. Ecol. Resour.">
        <title>Phylogenomic analyses of the genus Drosophila reveals genomic signals of climate adaptation.</title>
        <authorList>
            <person name="Li F."/>
            <person name="Rane R.V."/>
            <person name="Luria V."/>
            <person name="Xiong Z."/>
            <person name="Chen J."/>
            <person name="Li Z."/>
            <person name="Catullo R.A."/>
            <person name="Griffin P.C."/>
            <person name="Schiffer M."/>
            <person name="Pearce S."/>
            <person name="Lee S.F."/>
            <person name="McElroy K."/>
            <person name="Stocker A."/>
            <person name="Shirriffs J."/>
            <person name="Cockerell F."/>
            <person name="Coppin C."/>
            <person name="Sgro C.M."/>
            <person name="Karger A."/>
            <person name="Cain J.W."/>
            <person name="Weber J.A."/>
            <person name="Santpere G."/>
            <person name="Kirschner M.W."/>
            <person name="Hoffmann A.A."/>
            <person name="Oakeshott J.G."/>
            <person name="Zhang G."/>
        </authorList>
    </citation>
    <scope>NUCLEOTIDE SEQUENCE</scope>
    <source>
        <strain evidence="2">BGI-SZ-2011g</strain>
    </source>
</reference>
<gene>
    <name evidence="2" type="ORF">KR093_009693</name>
</gene>
<organism evidence="2 3">
    <name type="scientific">Drosophila rubida</name>
    <dbReference type="NCBI Taxonomy" id="30044"/>
    <lineage>
        <taxon>Eukaryota</taxon>
        <taxon>Metazoa</taxon>
        <taxon>Ecdysozoa</taxon>
        <taxon>Arthropoda</taxon>
        <taxon>Hexapoda</taxon>
        <taxon>Insecta</taxon>
        <taxon>Pterygota</taxon>
        <taxon>Neoptera</taxon>
        <taxon>Endopterygota</taxon>
        <taxon>Diptera</taxon>
        <taxon>Brachycera</taxon>
        <taxon>Muscomorpha</taxon>
        <taxon>Ephydroidea</taxon>
        <taxon>Drosophilidae</taxon>
        <taxon>Drosophila</taxon>
    </lineage>
</organism>
<feature type="chain" id="PRO_5042279818" evidence="1">
    <location>
        <begin position="36"/>
        <end position="231"/>
    </location>
</feature>
<protein>
    <submittedName>
        <fullName evidence="2">Uncharacterized protein</fullName>
    </submittedName>
</protein>